<dbReference type="RefSeq" id="WP_425587702.1">
    <property type="nucleotide sequence ID" value="NZ_BAAAZX010000019.1"/>
</dbReference>
<evidence type="ECO:0000313" key="3">
    <source>
        <dbReference type="Proteomes" id="UP001500456"/>
    </source>
</evidence>
<dbReference type="InterPro" id="IPR011330">
    <property type="entry name" value="Glyco_hydro/deAcase_b/a-brl"/>
</dbReference>
<evidence type="ECO:0000259" key="1">
    <source>
        <dbReference type="Pfam" id="PF01074"/>
    </source>
</evidence>
<feature type="domain" description="Glycoside hydrolase family 38 N-terminal" evidence="1">
    <location>
        <begin position="4"/>
        <end position="32"/>
    </location>
</feature>
<dbReference type="SUPFAM" id="SSF88713">
    <property type="entry name" value="Glycoside hydrolase/deacetylase"/>
    <property type="match status" value="1"/>
</dbReference>
<dbReference type="EMBL" id="BAAAZX010000019">
    <property type="protein sequence ID" value="GAA4011389.1"/>
    <property type="molecule type" value="Genomic_DNA"/>
</dbReference>
<gene>
    <name evidence="2" type="ORF">GCM10022232_61020</name>
</gene>
<comment type="caution">
    <text evidence="2">The sequence shown here is derived from an EMBL/GenBank/DDBJ whole genome shotgun (WGS) entry which is preliminary data.</text>
</comment>
<dbReference type="InterPro" id="IPR027291">
    <property type="entry name" value="Glyco_hydro_38_N_sf"/>
</dbReference>
<dbReference type="InterPro" id="IPR000602">
    <property type="entry name" value="Glyco_hydro_38_N"/>
</dbReference>
<organism evidence="2 3">
    <name type="scientific">Streptomyces plumbiresistens</name>
    <dbReference type="NCBI Taxonomy" id="511811"/>
    <lineage>
        <taxon>Bacteria</taxon>
        <taxon>Bacillati</taxon>
        <taxon>Actinomycetota</taxon>
        <taxon>Actinomycetes</taxon>
        <taxon>Kitasatosporales</taxon>
        <taxon>Streptomycetaceae</taxon>
        <taxon>Streptomyces</taxon>
    </lineage>
</organism>
<proteinExistence type="predicted"/>
<protein>
    <recommendedName>
        <fullName evidence="1">Glycoside hydrolase family 38 N-terminal domain-containing protein</fullName>
    </recommendedName>
</protein>
<evidence type="ECO:0000313" key="2">
    <source>
        <dbReference type="EMBL" id="GAA4011389.1"/>
    </source>
</evidence>
<dbReference type="Pfam" id="PF01074">
    <property type="entry name" value="Glyco_hydro_38N"/>
    <property type="match status" value="1"/>
</dbReference>
<dbReference type="Gene3D" id="3.20.110.10">
    <property type="entry name" value="Glycoside hydrolase 38, N terminal domain"/>
    <property type="match status" value="1"/>
</dbReference>
<reference evidence="3" key="1">
    <citation type="journal article" date="2019" name="Int. J. Syst. Evol. Microbiol.">
        <title>The Global Catalogue of Microorganisms (GCM) 10K type strain sequencing project: providing services to taxonomists for standard genome sequencing and annotation.</title>
        <authorList>
            <consortium name="The Broad Institute Genomics Platform"/>
            <consortium name="The Broad Institute Genome Sequencing Center for Infectious Disease"/>
            <person name="Wu L."/>
            <person name="Ma J."/>
        </authorList>
    </citation>
    <scope>NUCLEOTIDE SEQUENCE [LARGE SCALE GENOMIC DNA]</scope>
    <source>
        <strain evidence="3">JCM 16924</strain>
    </source>
</reference>
<accession>A0ABP7SGC8</accession>
<name>A0ABP7SGC8_9ACTN</name>
<sequence length="51" mass="5619">MDTEETWLPDSFGYMAAFPQLAKLAGIRWFLTPHPGGLGTTVRLTLLRGPS</sequence>
<dbReference type="Proteomes" id="UP001500456">
    <property type="component" value="Unassembled WGS sequence"/>
</dbReference>
<keyword evidence="3" id="KW-1185">Reference proteome</keyword>